<reference evidence="1" key="1">
    <citation type="journal article" date="2021" name="Proc. Natl. Acad. Sci. U.S.A.">
        <title>A Catalog of Tens of Thousands of Viruses from Human Metagenomes Reveals Hidden Associations with Chronic Diseases.</title>
        <authorList>
            <person name="Tisza M.J."/>
            <person name="Buck C.B."/>
        </authorList>
    </citation>
    <scope>NUCLEOTIDE SEQUENCE</scope>
    <source>
        <strain evidence="1">CtVFv13</strain>
    </source>
</reference>
<proteinExistence type="predicted"/>
<name>A0A8S5LQ34_9CAUD</name>
<protein>
    <submittedName>
        <fullName evidence="1">Uncharacterized protein</fullName>
    </submittedName>
</protein>
<dbReference type="EMBL" id="BK015893">
    <property type="protein sequence ID" value="DAD72054.1"/>
    <property type="molecule type" value="Genomic_DNA"/>
</dbReference>
<accession>A0A8S5LQ34</accession>
<evidence type="ECO:0000313" key="1">
    <source>
        <dbReference type="EMBL" id="DAD72054.1"/>
    </source>
</evidence>
<organism evidence="1">
    <name type="scientific">Siphoviridae sp. ctVFv13</name>
    <dbReference type="NCBI Taxonomy" id="2827576"/>
    <lineage>
        <taxon>Viruses</taxon>
        <taxon>Duplodnaviria</taxon>
        <taxon>Heunggongvirae</taxon>
        <taxon>Uroviricota</taxon>
        <taxon>Caudoviricetes</taxon>
    </lineage>
</organism>
<sequence>MIQEINMVGRERLAFLYGLYSGCAESETELNTKGIYQKIASDLAWCLGFNENYSKCYEMNGE</sequence>